<protein>
    <submittedName>
        <fullName evidence="1">Uncharacterized protein</fullName>
    </submittedName>
</protein>
<name>A0ACC1K2F2_9FUNG</name>
<sequence>QHSSDDDHSDDEHAGARTKADKDKNLAVRTPLTPEQREIFFRWLYQNIHDPKPKGGERDRLRAIGNMSRERFKTWFANARRRYFTTTVENGVQRYSVNNRFIVACQRNNIKLDE</sequence>
<feature type="non-terminal residue" evidence="1">
    <location>
        <position position="1"/>
    </location>
</feature>
<comment type="caution">
    <text evidence="1">The sequence shown here is derived from an EMBL/GenBank/DDBJ whole genome shotgun (WGS) entry which is preliminary data.</text>
</comment>
<evidence type="ECO:0000313" key="1">
    <source>
        <dbReference type="EMBL" id="KAJ2771991.1"/>
    </source>
</evidence>
<dbReference type="EMBL" id="JANBUK010002526">
    <property type="protein sequence ID" value="KAJ2771991.1"/>
    <property type="molecule type" value="Genomic_DNA"/>
</dbReference>
<keyword evidence="2" id="KW-1185">Reference proteome</keyword>
<organism evidence="1 2">
    <name type="scientific">Coemansia linderi</name>
    <dbReference type="NCBI Taxonomy" id="2663919"/>
    <lineage>
        <taxon>Eukaryota</taxon>
        <taxon>Fungi</taxon>
        <taxon>Fungi incertae sedis</taxon>
        <taxon>Zoopagomycota</taxon>
        <taxon>Kickxellomycotina</taxon>
        <taxon>Kickxellomycetes</taxon>
        <taxon>Kickxellales</taxon>
        <taxon>Kickxellaceae</taxon>
        <taxon>Coemansia</taxon>
    </lineage>
</organism>
<evidence type="ECO:0000313" key="2">
    <source>
        <dbReference type="Proteomes" id="UP001140066"/>
    </source>
</evidence>
<proteinExistence type="predicted"/>
<dbReference type="Proteomes" id="UP001140066">
    <property type="component" value="Unassembled WGS sequence"/>
</dbReference>
<accession>A0ACC1K2F2</accession>
<reference evidence="1" key="1">
    <citation type="submission" date="2022-07" db="EMBL/GenBank/DDBJ databases">
        <title>Phylogenomic reconstructions and comparative analyses of Kickxellomycotina fungi.</title>
        <authorList>
            <person name="Reynolds N.K."/>
            <person name="Stajich J.E."/>
            <person name="Barry K."/>
            <person name="Grigoriev I.V."/>
            <person name="Crous P."/>
            <person name="Smith M.E."/>
        </authorList>
    </citation>
    <scope>NUCLEOTIDE SEQUENCE</scope>
    <source>
        <strain evidence="1">BCRC 34191</strain>
    </source>
</reference>
<gene>
    <name evidence="1" type="ORF">GGI18_004941</name>
</gene>